<proteinExistence type="predicted"/>
<organism evidence="2 3">
    <name type="scientific">Drosophila albomicans</name>
    <name type="common">Fruit fly</name>
    <dbReference type="NCBI Taxonomy" id="7291"/>
    <lineage>
        <taxon>Eukaryota</taxon>
        <taxon>Metazoa</taxon>
        <taxon>Ecdysozoa</taxon>
        <taxon>Arthropoda</taxon>
        <taxon>Hexapoda</taxon>
        <taxon>Insecta</taxon>
        <taxon>Pterygota</taxon>
        <taxon>Neoptera</taxon>
        <taxon>Endopterygota</taxon>
        <taxon>Diptera</taxon>
        <taxon>Brachycera</taxon>
        <taxon>Muscomorpha</taxon>
        <taxon>Ephydroidea</taxon>
        <taxon>Drosophilidae</taxon>
        <taxon>Drosophila</taxon>
    </lineage>
</organism>
<dbReference type="OrthoDB" id="6415465at2759"/>
<protein>
    <submittedName>
        <fullName evidence="3">Uncharacterized protein LOC117568875</fullName>
    </submittedName>
</protein>
<dbReference type="SUPFAM" id="SSF57302">
    <property type="entry name" value="Snake toxin-like"/>
    <property type="match status" value="1"/>
</dbReference>
<feature type="chain" id="PRO_5028081555" evidence="1">
    <location>
        <begin position="17"/>
        <end position="219"/>
    </location>
</feature>
<evidence type="ECO:0000313" key="3">
    <source>
        <dbReference type="RefSeq" id="XP_034105657.1"/>
    </source>
</evidence>
<dbReference type="CDD" id="cd00117">
    <property type="entry name" value="TFP"/>
    <property type="match status" value="1"/>
</dbReference>
<sequence>MTRALLTLAYFVLTSCSIVFTACVNNVTGTGTSSPGGLSASSGVSLTNSLTSGGHIHRTAAAIERVNKLWCYACDTMDDGQACVDVVVRNDTSMMKKCQGEEFICMVKRFSYTTSTENSTSSPKMWSLDRRCTVNCEPGCIIIGERTKLYACTSCCEESFCNTGRGAASGIFHREATGIGTRIIWLAAPFLVNISLMLYKNHARQAISNMVGNSVNVHL</sequence>
<keyword evidence="1" id="KW-0732">Signal</keyword>
<dbReference type="AlphaFoldDB" id="A0A6P8YD63"/>
<evidence type="ECO:0000256" key="1">
    <source>
        <dbReference type="SAM" id="SignalP"/>
    </source>
</evidence>
<name>A0A6P8YD63_DROAB</name>
<accession>A0A6P8YD63</accession>
<reference evidence="3" key="1">
    <citation type="submission" date="2025-08" db="UniProtKB">
        <authorList>
            <consortium name="RefSeq"/>
        </authorList>
    </citation>
    <scope>IDENTIFICATION</scope>
    <source>
        <strain evidence="3">15112-1751.03</strain>
        <tissue evidence="3">Whole Adult</tissue>
    </source>
</reference>
<dbReference type="RefSeq" id="XP_034105657.1">
    <property type="nucleotide sequence ID" value="XM_034249766.2"/>
</dbReference>
<evidence type="ECO:0000313" key="2">
    <source>
        <dbReference type="Proteomes" id="UP000515160"/>
    </source>
</evidence>
<keyword evidence="2" id="KW-1185">Reference proteome</keyword>
<dbReference type="PROSITE" id="PS51257">
    <property type="entry name" value="PROKAR_LIPOPROTEIN"/>
    <property type="match status" value="1"/>
</dbReference>
<dbReference type="GeneID" id="117568875"/>
<feature type="signal peptide" evidence="1">
    <location>
        <begin position="1"/>
        <end position="16"/>
    </location>
</feature>
<gene>
    <name evidence="3" type="primary">LOC117568875</name>
</gene>
<dbReference type="InterPro" id="IPR045860">
    <property type="entry name" value="Snake_toxin-like_sf"/>
</dbReference>
<dbReference type="Proteomes" id="UP000515160">
    <property type="component" value="Chromosome 3"/>
</dbReference>